<comment type="subcellular location">
    <subcellularLocation>
        <location evidence="1">Golgi apparatus membrane</location>
        <topology evidence="1">Single-pass type II membrane protein</topology>
    </subcellularLocation>
</comment>
<keyword evidence="6" id="KW-0735">Signal-anchor</keyword>
<keyword evidence="9 10" id="KW-0472">Membrane</keyword>
<evidence type="ECO:0000256" key="4">
    <source>
        <dbReference type="ARBA" id="ARBA00022679"/>
    </source>
</evidence>
<dbReference type="SUPFAM" id="SSF53448">
    <property type="entry name" value="Nucleotide-diphospho-sugar transferases"/>
    <property type="match status" value="1"/>
</dbReference>
<dbReference type="PROSITE" id="PS51257">
    <property type="entry name" value="PROKAR_LIPOPROTEIN"/>
    <property type="match status" value="1"/>
</dbReference>
<evidence type="ECO:0000256" key="5">
    <source>
        <dbReference type="ARBA" id="ARBA00022692"/>
    </source>
</evidence>
<evidence type="ECO:0000256" key="1">
    <source>
        <dbReference type="ARBA" id="ARBA00004323"/>
    </source>
</evidence>
<organism evidence="11 12">
    <name type="scientific">Hanseniaspora valbyensis NRRL Y-1626</name>
    <dbReference type="NCBI Taxonomy" id="766949"/>
    <lineage>
        <taxon>Eukaryota</taxon>
        <taxon>Fungi</taxon>
        <taxon>Dikarya</taxon>
        <taxon>Ascomycota</taxon>
        <taxon>Saccharomycotina</taxon>
        <taxon>Saccharomycetes</taxon>
        <taxon>Saccharomycodales</taxon>
        <taxon>Saccharomycodaceae</taxon>
        <taxon>Hanseniaspora</taxon>
    </lineage>
</organism>
<reference evidence="12" key="1">
    <citation type="journal article" date="2016" name="Proc. Natl. Acad. Sci. U.S.A.">
        <title>Comparative genomics of biotechnologically important yeasts.</title>
        <authorList>
            <person name="Riley R."/>
            <person name="Haridas S."/>
            <person name="Wolfe K.H."/>
            <person name="Lopes M.R."/>
            <person name="Hittinger C.T."/>
            <person name="Goeker M."/>
            <person name="Salamov A.A."/>
            <person name="Wisecaver J.H."/>
            <person name="Long T.M."/>
            <person name="Calvey C.H."/>
            <person name="Aerts A.L."/>
            <person name="Barry K.W."/>
            <person name="Choi C."/>
            <person name="Clum A."/>
            <person name="Coughlan A.Y."/>
            <person name="Deshpande S."/>
            <person name="Douglass A.P."/>
            <person name="Hanson S.J."/>
            <person name="Klenk H.-P."/>
            <person name="LaButti K.M."/>
            <person name="Lapidus A."/>
            <person name="Lindquist E.A."/>
            <person name="Lipzen A.M."/>
            <person name="Meier-Kolthoff J.P."/>
            <person name="Ohm R.A."/>
            <person name="Otillar R.P."/>
            <person name="Pangilinan J.L."/>
            <person name="Peng Y."/>
            <person name="Rokas A."/>
            <person name="Rosa C.A."/>
            <person name="Scheuner C."/>
            <person name="Sibirny A.A."/>
            <person name="Slot J.C."/>
            <person name="Stielow J.B."/>
            <person name="Sun H."/>
            <person name="Kurtzman C.P."/>
            <person name="Blackwell M."/>
            <person name="Grigoriev I.V."/>
            <person name="Jeffries T.W."/>
        </authorList>
    </citation>
    <scope>NUCLEOTIDE SEQUENCE [LARGE SCALE GENOMIC DNA]</scope>
    <source>
        <strain evidence="12">NRRL Y-1626</strain>
    </source>
</reference>
<dbReference type="InterPro" id="IPR029044">
    <property type="entry name" value="Nucleotide-diphossugar_trans"/>
</dbReference>
<comment type="pathway">
    <text evidence="2">Protein modification; protein glycosylation.</text>
</comment>
<comment type="similarity">
    <text evidence="3">Belongs to the MNN1/MNT family.</text>
</comment>
<dbReference type="GO" id="GO:0000139">
    <property type="term" value="C:Golgi membrane"/>
    <property type="evidence" value="ECO:0007669"/>
    <property type="project" value="UniProtKB-SubCell"/>
</dbReference>
<evidence type="ECO:0000313" key="11">
    <source>
        <dbReference type="EMBL" id="OBA28314.1"/>
    </source>
</evidence>
<dbReference type="OrthoDB" id="430354at2759"/>
<sequence>MLVPVKRVFGRFSRSFRRNYTTVLSIIFSCLILVLLAQIYKIDHKKFENWTDGNSLSAIFSPDTSVVENSDNNNNNIINNNHNIPFDIPEKDESPLEFEPTQEVEVENVEEVEIIEELEKVEEVETIEELEKVEEVETIEEVEIPVEFDLDKTFDFVVDFINQHNPNVTEPTSSTFSEKDISKTYHASQLGNYLTRADDVPCTNKKNDWNKLSYKYMMENYLIVNEKMTDIIKEKHVQMIENVNNNFEFDTDNFYQGTGVVFVGGGKHSAMVYSIIKIMRLLGTTLPVEVFIPDRKSVESDTNFCEMLQKEDNGRCIYLDEKFDAKKTLNQTSFKTYQYKSLALLTSSFQHVLLLDADDYPLVKLDDAFEHEAYKNTGMVVWPDMWRRSTHPFFYESANITINFEKRKRNFIDTFSDQKDLIPENVDSLTDVPYHDFEGTLPDPSSETGQFMIDKKKHWKSLILSFYYNTFGPNLYYHLLSQYSAGQGDKETFIAAAHVLNLPYYQVFSASTLDGYFRQNGEGFKSTGYYQKDFRNDFAIKKKLDTTNNLLLKENLNTFPLPIRELYFSSKATETFAMFAHINFPKFNPLELAYHNEFTYEDKPFRGLTHKECLTLIDLEKEVINIYNDVFCLNEAKPFEQLVTEERLIDHEKLCNYYKKRVEFIKLNKLL</sequence>
<proteinExistence type="inferred from homology"/>
<name>A0A1B7THU1_9ASCO</name>
<evidence type="ECO:0000256" key="2">
    <source>
        <dbReference type="ARBA" id="ARBA00004922"/>
    </source>
</evidence>
<keyword evidence="4 11" id="KW-0808">Transferase</keyword>
<dbReference type="GO" id="GO:0046354">
    <property type="term" value="P:mannan biosynthetic process"/>
    <property type="evidence" value="ECO:0007669"/>
    <property type="project" value="TreeGrafter"/>
</dbReference>
<gene>
    <name evidence="11" type="ORF">HANVADRAFT_37225</name>
</gene>
<evidence type="ECO:0000256" key="3">
    <source>
        <dbReference type="ARBA" id="ARBA00009105"/>
    </source>
</evidence>
<protein>
    <submittedName>
        <fullName evidence="11">Nucleotide-diphospho-sugar transferase</fullName>
    </submittedName>
</protein>
<keyword evidence="12" id="KW-1185">Reference proteome</keyword>
<evidence type="ECO:0000256" key="6">
    <source>
        <dbReference type="ARBA" id="ARBA00022968"/>
    </source>
</evidence>
<dbReference type="PANTHER" id="PTHR31646">
    <property type="entry name" value="ALPHA-1,2-MANNOSYLTRANSFERASE MNN2"/>
    <property type="match status" value="1"/>
</dbReference>
<dbReference type="Proteomes" id="UP000092321">
    <property type="component" value="Unassembled WGS sequence"/>
</dbReference>
<evidence type="ECO:0000256" key="7">
    <source>
        <dbReference type="ARBA" id="ARBA00022989"/>
    </source>
</evidence>
<evidence type="ECO:0000256" key="9">
    <source>
        <dbReference type="ARBA" id="ARBA00023136"/>
    </source>
</evidence>
<keyword evidence="5 10" id="KW-0812">Transmembrane</keyword>
<dbReference type="EMBL" id="LXPE01000004">
    <property type="protein sequence ID" value="OBA28314.1"/>
    <property type="molecule type" value="Genomic_DNA"/>
</dbReference>
<evidence type="ECO:0000256" key="10">
    <source>
        <dbReference type="SAM" id="Phobius"/>
    </source>
</evidence>
<dbReference type="AlphaFoldDB" id="A0A1B7THU1"/>
<dbReference type="InterPro" id="IPR022751">
    <property type="entry name" value="Alpha_mannosyltransferase"/>
</dbReference>
<keyword evidence="7 10" id="KW-1133">Transmembrane helix</keyword>
<dbReference type="Pfam" id="PF11051">
    <property type="entry name" value="Mannosyl_trans3"/>
    <property type="match status" value="1"/>
</dbReference>
<evidence type="ECO:0000256" key="8">
    <source>
        <dbReference type="ARBA" id="ARBA00023034"/>
    </source>
</evidence>
<accession>A0A1B7THU1</accession>
<feature type="transmembrane region" description="Helical" evidence="10">
    <location>
        <begin position="20"/>
        <end position="40"/>
    </location>
</feature>
<dbReference type="PANTHER" id="PTHR31646:SF1">
    <property type="entry name" value="ALPHA-1,2-MANNOSYLTRANSFERASE MNN2"/>
    <property type="match status" value="1"/>
</dbReference>
<keyword evidence="8" id="KW-0333">Golgi apparatus</keyword>
<dbReference type="GO" id="GO:0000026">
    <property type="term" value="F:alpha-1,2-mannosyltransferase activity"/>
    <property type="evidence" value="ECO:0007669"/>
    <property type="project" value="TreeGrafter"/>
</dbReference>
<evidence type="ECO:0000313" key="12">
    <source>
        <dbReference type="Proteomes" id="UP000092321"/>
    </source>
</evidence>
<comment type="caution">
    <text evidence="11">The sequence shown here is derived from an EMBL/GenBank/DDBJ whole genome shotgun (WGS) entry which is preliminary data.</text>
</comment>